<evidence type="ECO:0000256" key="6">
    <source>
        <dbReference type="ARBA" id="ARBA00023098"/>
    </source>
</evidence>
<evidence type="ECO:0000313" key="8">
    <source>
        <dbReference type="EMBL" id="MDR7307636.1"/>
    </source>
</evidence>
<protein>
    <recommendedName>
        <fullName evidence="3">phospholipase D</fullName>
        <ecNumber evidence="3">3.1.4.4</ecNumber>
    </recommendedName>
</protein>
<comment type="catalytic activity">
    <reaction evidence="1">
        <text>a 1,2-diacyl-sn-glycero-3-phosphocholine + H2O = a 1,2-diacyl-sn-glycero-3-phosphate + choline + H(+)</text>
        <dbReference type="Rhea" id="RHEA:14445"/>
        <dbReference type="ChEBI" id="CHEBI:15354"/>
        <dbReference type="ChEBI" id="CHEBI:15377"/>
        <dbReference type="ChEBI" id="CHEBI:15378"/>
        <dbReference type="ChEBI" id="CHEBI:57643"/>
        <dbReference type="ChEBI" id="CHEBI:58608"/>
        <dbReference type="EC" id="3.1.4.4"/>
    </reaction>
</comment>
<organism evidence="8 9">
    <name type="scientific">Rhodoferax saidenbachensis</name>
    <dbReference type="NCBI Taxonomy" id="1484693"/>
    <lineage>
        <taxon>Bacteria</taxon>
        <taxon>Pseudomonadati</taxon>
        <taxon>Pseudomonadota</taxon>
        <taxon>Betaproteobacteria</taxon>
        <taxon>Burkholderiales</taxon>
        <taxon>Comamonadaceae</taxon>
        <taxon>Rhodoferax</taxon>
    </lineage>
</organism>
<keyword evidence="5" id="KW-0442">Lipid degradation</keyword>
<dbReference type="InterPro" id="IPR051406">
    <property type="entry name" value="PLD_domain"/>
</dbReference>
<name>A0ABU1ZSX9_9BURK</name>
<sequence>MSDACLALANNDIAYIFWQLEHKVPGCLGFSVRRLDADGSATALPAFVGFAPGVPGQPHARQTTDVWPVQSFQWKDVFAAPGTYRYAVVPMMGPDVDALTPHPTIALQSNPVTIGGDYGDVAAYFNVGLISTQAVTKKINALVANGSYDNITTALRGEIAKVGSPIRKLLSGDVLDKGVLSLLNKAQAQGGFCHLALYELTDAQLLDAITTLAANNQLALCLANADTSEEYKSEDGKKHTRKIFDGTNAATRKALHAAGVPLTDRFVPSSSIGHNKFVVWSDAAGPQEVLTGSTNWTSTGLCSQTNNTLIIRNPTVAAGYRDYWDWLVQDAAEHPAQGHGLREWCGGGAVDAALGTGSVSVWFSPNTKAKTKDADTPPPDLDQVFGLIRAAKQGVLFLAFNPGAPSFLEQVHDKAVQMQEDGKPFYVRGAITDPAPLGQFATFITKRNATAAPDVLVSGVAGVPDTFGYWEKELYKLGHAVIHDKIIVIDPFSPHCVVVTGSHNLGYKASYQNDENLVIVRGHQRLAQAYAAHVLDVTNHFSWRYKLSQLARDNKLDQAWGDLSETDSWQNKYFDHQADASRDGFFFFGV</sequence>
<dbReference type="Pfam" id="PF13091">
    <property type="entry name" value="PLDc_2"/>
    <property type="match status" value="2"/>
</dbReference>
<evidence type="ECO:0000256" key="4">
    <source>
        <dbReference type="ARBA" id="ARBA00022801"/>
    </source>
</evidence>
<evidence type="ECO:0000313" key="9">
    <source>
        <dbReference type="Proteomes" id="UP001268089"/>
    </source>
</evidence>
<keyword evidence="9" id="KW-1185">Reference proteome</keyword>
<keyword evidence="4" id="KW-0378">Hydrolase</keyword>
<evidence type="ECO:0000256" key="1">
    <source>
        <dbReference type="ARBA" id="ARBA00000798"/>
    </source>
</evidence>
<evidence type="ECO:0000256" key="3">
    <source>
        <dbReference type="ARBA" id="ARBA00012027"/>
    </source>
</evidence>
<comment type="caution">
    <text evidence="8">The sequence shown here is derived from an EMBL/GenBank/DDBJ whole genome shotgun (WGS) entry which is preliminary data.</text>
</comment>
<dbReference type="EC" id="3.1.4.4" evidence="3"/>
<feature type="domain" description="PLD phosphodiesterase" evidence="7">
    <location>
        <begin position="478"/>
        <end position="509"/>
    </location>
</feature>
<dbReference type="Gene3D" id="3.30.870.10">
    <property type="entry name" value="Endonuclease Chain A"/>
    <property type="match status" value="2"/>
</dbReference>
<proteinExistence type="inferred from homology"/>
<evidence type="ECO:0000256" key="5">
    <source>
        <dbReference type="ARBA" id="ARBA00022963"/>
    </source>
</evidence>
<dbReference type="RefSeq" id="WP_310344053.1">
    <property type="nucleotide sequence ID" value="NZ_JAVDXO010000007.1"/>
</dbReference>
<dbReference type="EMBL" id="JAVDXO010000007">
    <property type="protein sequence ID" value="MDR7307636.1"/>
    <property type="molecule type" value="Genomic_DNA"/>
</dbReference>
<dbReference type="SUPFAM" id="SSF56024">
    <property type="entry name" value="Phospholipase D/nuclease"/>
    <property type="match status" value="2"/>
</dbReference>
<comment type="similarity">
    <text evidence="2">Belongs to the phospholipase D family.</text>
</comment>
<evidence type="ECO:0000259" key="7">
    <source>
        <dbReference type="PROSITE" id="PS50035"/>
    </source>
</evidence>
<dbReference type="PROSITE" id="PS50035">
    <property type="entry name" value="PLD"/>
    <property type="match status" value="1"/>
</dbReference>
<keyword evidence="6" id="KW-0443">Lipid metabolism</keyword>
<reference evidence="8 9" key="1">
    <citation type="submission" date="2023-07" db="EMBL/GenBank/DDBJ databases">
        <title>Sorghum-associated microbial communities from plants grown in Nebraska, USA.</title>
        <authorList>
            <person name="Schachtman D."/>
        </authorList>
    </citation>
    <scope>NUCLEOTIDE SEQUENCE [LARGE SCALE GENOMIC DNA]</scope>
    <source>
        <strain evidence="8 9">BE308</strain>
    </source>
</reference>
<dbReference type="InterPro" id="IPR001736">
    <property type="entry name" value="PLipase_D/transphosphatidylase"/>
</dbReference>
<dbReference type="Proteomes" id="UP001268089">
    <property type="component" value="Unassembled WGS sequence"/>
</dbReference>
<accession>A0ABU1ZSX9</accession>
<evidence type="ECO:0000256" key="2">
    <source>
        <dbReference type="ARBA" id="ARBA00008664"/>
    </source>
</evidence>
<dbReference type="InterPro" id="IPR025202">
    <property type="entry name" value="PLD-like_dom"/>
</dbReference>
<dbReference type="PANTHER" id="PTHR43856">
    <property type="entry name" value="CARDIOLIPIN HYDROLASE"/>
    <property type="match status" value="1"/>
</dbReference>
<gene>
    <name evidence="8" type="ORF">J2X15_002940</name>
</gene>
<dbReference type="PANTHER" id="PTHR43856:SF1">
    <property type="entry name" value="MITOCHONDRIAL CARDIOLIPIN HYDROLASE"/>
    <property type="match status" value="1"/>
</dbReference>